<dbReference type="Proteomes" id="UP000887568">
    <property type="component" value="Unplaced"/>
</dbReference>
<dbReference type="InterPro" id="IPR051681">
    <property type="entry name" value="Ser/Thr_Kinases-Pseudokinases"/>
</dbReference>
<dbReference type="CDD" id="cd13999">
    <property type="entry name" value="STKc_MAP3K-like"/>
    <property type="match status" value="1"/>
</dbReference>
<sequence>MPRGKTYADNSYNRSIGRVGAPMGSMPVSASSRSSSGGGYSSFGSHGSYVDNSYNRSVGRVGMPLGSMPMSASSSGGGYSSFGSHGSYVDNSYNRSVGRVGMPLGSMPMSASSSGGGYSSSGSHGSYVDNSYNRSVGRVGMPLGSMPVSRSSSASSESSRNSSVGSSDTYVDNAYNRSVGRVGMPKGSMPVSKSSVGASLACGTVKSYSNKTSASSGDSSKSAAEGKLYKDNAFNRALGRAGMPLGSMPHSRVPTRSEYSRSQASKSSEKFYVDNPMNRKLGRVGLKIGTMPVSRTGSKNSRKQKQPTHVMNEMFDQLQRAGHEADDFEKFPDDVPEKELEYMCDTVFSLIRRMNQALKWKESNQGKQPRTALKTFKYDGPVVKFEEIEILEKIGHGGFGDVHFGKYKGTVVAVKKLRVQRVSQRRLRQFQEEVEILYRLDHPHIVRFIGASIITPNLAILMEYMQKSLFDALHVQEQDFTSKEQHQILLHMADGLAYLHGFSVAHCDMKSTNILLDSTDDGIVAKISDFGLSMMKSETETSQSTAKVQGVGTPKYSAPEVLAGEELGLPAMCKADVYSMSVVAWEVICQEVPFSGLNIHQLMRRVSSGDVNLKFPEDVQVGDGLKDLLKECWSRDANKRPSTQAFKDRLEQLNSIL</sequence>
<evidence type="ECO:0000259" key="9">
    <source>
        <dbReference type="PROSITE" id="PS50011"/>
    </source>
</evidence>
<evidence type="ECO:0000313" key="11">
    <source>
        <dbReference type="Proteomes" id="UP000887568"/>
    </source>
</evidence>
<feature type="compositionally biased region" description="Low complexity" evidence="8">
    <location>
        <begin position="145"/>
        <end position="167"/>
    </location>
</feature>
<comment type="catalytic activity">
    <reaction evidence="5">
        <text>L-threonyl-[protein] + ATP = O-phospho-L-threonyl-[protein] + ADP + H(+)</text>
        <dbReference type="Rhea" id="RHEA:46608"/>
        <dbReference type="Rhea" id="RHEA-COMP:11060"/>
        <dbReference type="Rhea" id="RHEA-COMP:11605"/>
        <dbReference type="ChEBI" id="CHEBI:15378"/>
        <dbReference type="ChEBI" id="CHEBI:30013"/>
        <dbReference type="ChEBI" id="CHEBI:30616"/>
        <dbReference type="ChEBI" id="CHEBI:61977"/>
        <dbReference type="ChEBI" id="CHEBI:456216"/>
        <dbReference type="EC" id="2.7.11.1"/>
    </reaction>
</comment>
<reference evidence="10" key="1">
    <citation type="submission" date="2022-11" db="UniProtKB">
        <authorList>
            <consortium name="EnsemblMetazoa"/>
        </authorList>
    </citation>
    <scope>IDENTIFICATION</scope>
</reference>
<evidence type="ECO:0000256" key="6">
    <source>
        <dbReference type="ARBA" id="ARBA00048679"/>
    </source>
</evidence>
<keyword evidence="2 7" id="KW-0547">Nucleotide-binding</keyword>
<organism evidence="10 11">
    <name type="scientific">Patiria miniata</name>
    <name type="common">Bat star</name>
    <name type="synonym">Asterina miniata</name>
    <dbReference type="NCBI Taxonomy" id="46514"/>
    <lineage>
        <taxon>Eukaryota</taxon>
        <taxon>Metazoa</taxon>
        <taxon>Echinodermata</taxon>
        <taxon>Eleutherozoa</taxon>
        <taxon>Asterozoa</taxon>
        <taxon>Asteroidea</taxon>
        <taxon>Valvatacea</taxon>
        <taxon>Valvatida</taxon>
        <taxon>Asterinidae</taxon>
        <taxon>Patiria</taxon>
    </lineage>
</organism>
<dbReference type="PROSITE" id="PS00107">
    <property type="entry name" value="PROTEIN_KINASE_ATP"/>
    <property type="match status" value="1"/>
</dbReference>
<dbReference type="GO" id="GO:0004674">
    <property type="term" value="F:protein serine/threonine kinase activity"/>
    <property type="evidence" value="ECO:0007669"/>
    <property type="project" value="UniProtKB-EC"/>
</dbReference>
<dbReference type="RefSeq" id="XP_038047196.1">
    <property type="nucleotide sequence ID" value="XM_038191268.1"/>
</dbReference>
<evidence type="ECO:0000256" key="5">
    <source>
        <dbReference type="ARBA" id="ARBA00047899"/>
    </source>
</evidence>
<name>A0A913Z861_PATMI</name>
<dbReference type="InterPro" id="IPR008271">
    <property type="entry name" value="Ser/Thr_kinase_AS"/>
</dbReference>
<evidence type="ECO:0000256" key="2">
    <source>
        <dbReference type="ARBA" id="ARBA00022741"/>
    </source>
</evidence>
<protein>
    <recommendedName>
        <fullName evidence="9">Protein kinase domain-containing protein</fullName>
    </recommendedName>
</protein>
<feature type="binding site" evidence="7">
    <location>
        <position position="416"/>
    </location>
    <ligand>
        <name>ATP</name>
        <dbReference type="ChEBI" id="CHEBI:30616"/>
    </ligand>
</feature>
<dbReference type="PROSITE" id="PS50011">
    <property type="entry name" value="PROTEIN_KINASE_DOM"/>
    <property type="match status" value="1"/>
</dbReference>
<accession>A0A913Z861</accession>
<dbReference type="InterPro" id="IPR017441">
    <property type="entry name" value="Protein_kinase_ATP_BS"/>
</dbReference>
<keyword evidence="4 7" id="KW-0067">ATP-binding</keyword>
<dbReference type="AlphaFoldDB" id="A0A913Z861"/>
<evidence type="ECO:0000256" key="1">
    <source>
        <dbReference type="ARBA" id="ARBA00022679"/>
    </source>
</evidence>
<evidence type="ECO:0000256" key="3">
    <source>
        <dbReference type="ARBA" id="ARBA00022777"/>
    </source>
</evidence>
<evidence type="ECO:0000256" key="7">
    <source>
        <dbReference type="PROSITE-ProRule" id="PRU10141"/>
    </source>
</evidence>
<dbReference type="InterPro" id="IPR000719">
    <property type="entry name" value="Prot_kinase_dom"/>
</dbReference>
<dbReference type="PROSITE" id="PS00108">
    <property type="entry name" value="PROTEIN_KINASE_ST"/>
    <property type="match status" value="1"/>
</dbReference>
<feature type="region of interest" description="Disordered" evidence="8">
    <location>
        <begin position="1"/>
        <end position="37"/>
    </location>
</feature>
<comment type="catalytic activity">
    <reaction evidence="6">
        <text>L-seryl-[protein] + ATP = O-phospho-L-seryl-[protein] + ADP + H(+)</text>
        <dbReference type="Rhea" id="RHEA:17989"/>
        <dbReference type="Rhea" id="RHEA-COMP:9863"/>
        <dbReference type="Rhea" id="RHEA-COMP:11604"/>
        <dbReference type="ChEBI" id="CHEBI:15378"/>
        <dbReference type="ChEBI" id="CHEBI:29999"/>
        <dbReference type="ChEBI" id="CHEBI:30616"/>
        <dbReference type="ChEBI" id="CHEBI:83421"/>
        <dbReference type="ChEBI" id="CHEBI:456216"/>
        <dbReference type="EC" id="2.7.11.1"/>
    </reaction>
</comment>
<dbReference type="OMA" id="GLSMMKS"/>
<dbReference type="InterPro" id="IPR011009">
    <property type="entry name" value="Kinase-like_dom_sf"/>
</dbReference>
<keyword evidence="1" id="KW-0808">Transferase</keyword>
<proteinExistence type="predicted"/>
<feature type="compositionally biased region" description="Low complexity" evidence="8">
    <location>
        <begin position="24"/>
        <end position="35"/>
    </location>
</feature>
<dbReference type="PANTHER" id="PTHR44329">
    <property type="entry name" value="SERINE/THREONINE-PROTEIN KINASE TNNI3K-RELATED"/>
    <property type="match status" value="1"/>
</dbReference>
<dbReference type="SMART" id="SM00220">
    <property type="entry name" value="S_TKc"/>
    <property type="match status" value="1"/>
</dbReference>
<dbReference type="Gene3D" id="1.10.510.10">
    <property type="entry name" value="Transferase(Phosphotransferase) domain 1"/>
    <property type="match status" value="1"/>
</dbReference>
<keyword evidence="11" id="KW-1185">Reference proteome</keyword>
<evidence type="ECO:0000256" key="4">
    <source>
        <dbReference type="ARBA" id="ARBA00022840"/>
    </source>
</evidence>
<dbReference type="SUPFAM" id="SSF56112">
    <property type="entry name" value="Protein kinase-like (PK-like)"/>
    <property type="match status" value="1"/>
</dbReference>
<dbReference type="GO" id="GO:0005524">
    <property type="term" value="F:ATP binding"/>
    <property type="evidence" value="ECO:0007669"/>
    <property type="project" value="UniProtKB-UniRule"/>
</dbReference>
<feature type="domain" description="Protein kinase" evidence="9">
    <location>
        <begin position="388"/>
        <end position="657"/>
    </location>
</feature>
<dbReference type="OrthoDB" id="4062651at2759"/>
<dbReference type="Gene3D" id="3.30.200.20">
    <property type="entry name" value="Phosphorylase Kinase, domain 1"/>
    <property type="match status" value="1"/>
</dbReference>
<keyword evidence="3" id="KW-0418">Kinase</keyword>
<dbReference type="FunFam" id="3.30.200.20:FF:000034">
    <property type="entry name" value="Kinase suppressor of Ras 1"/>
    <property type="match status" value="1"/>
</dbReference>
<feature type="region of interest" description="Disordered" evidence="8">
    <location>
        <begin position="138"/>
        <end position="172"/>
    </location>
</feature>
<evidence type="ECO:0000256" key="8">
    <source>
        <dbReference type="SAM" id="MobiDB-lite"/>
    </source>
</evidence>
<dbReference type="EnsemblMetazoa" id="XM_038191268.1">
    <property type="protein sequence ID" value="XP_038047196.1"/>
    <property type="gene ID" value="LOC119721274"/>
</dbReference>
<feature type="region of interest" description="Disordered" evidence="8">
    <location>
        <begin position="240"/>
        <end position="267"/>
    </location>
</feature>
<evidence type="ECO:0000313" key="10">
    <source>
        <dbReference type="EnsemblMetazoa" id="XP_038047196.1"/>
    </source>
</evidence>
<dbReference type="GeneID" id="119721274"/>
<dbReference type="Pfam" id="PF00069">
    <property type="entry name" value="Pkinase"/>
    <property type="match status" value="1"/>
</dbReference>